<dbReference type="GO" id="GO:0005524">
    <property type="term" value="F:ATP binding"/>
    <property type="evidence" value="ECO:0007669"/>
    <property type="project" value="UniProtKB-KW"/>
</dbReference>
<keyword evidence="6" id="KW-0808">Transferase</keyword>
<name>X1N1Z4_9ZZZZ</name>
<keyword evidence="10" id="KW-0067">ATP-binding</keyword>
<comment type="similarity">
    <text evidence="4">Belongs to the PEP-utilizing enzyme family.</text>
</comment>
<reference evidence="15" key="1">
    <citation type="journal article" date="2014" name="Front. Microbiol.">
        <title>High frequency of phylogenetically diverse reductive dehalogenase-homologous genes in deep subseafloor sedimentary metagenomes.</title>
        <authorList>
            <person name="Kawai M."/>
            <person name="Futagami T."/>
            <person name="Toyoda A."/>
            <person name="Takaki Y."/>
            <person name="Nishi S."/>
            <person name="Hori S."/>
            <person name="Arai W."/>
            <person name="Tsubouchi T."/>
            <person name="Morono Y."/>
            <person name="Uchiyama I."/>
            <person name="Ito T."/>
            <person name="Fujiyama A."/>
            <person name="Inagaki F."/>
            <person name="Takami H."/>
        </authorList>
    </citation>
    <scope>NUCLEOTIDE SEQUENCE</scope>
    <source>
        <strain evidence="15">Expedition CK06-06</strain>
    </source>
</reference>
<comment type="caution">
    <text evidence="15">The sequence shown here is derived from an EMBL/GenBank/DDBJ whole genome shotgun (WGS) entry which is preliminary data.</text>
</comment>
<dbReference type="GO" id="GO:0008986">
    <property type="term" value="F:pyruvate, water dikinase activity"/>
    <property type="evidence" value="ECO:0007669"/>
    <property type="project" value="UniProtKB-EC"/>
</dbReference>
<comment type="function">
    <text evidence="2">Catalyzes the phosphorylation of pyruvate to phosphoenolpyruvate.</text>
</comment>
<sequence length="261" mass="29492">MRDQYGHVGFYIRSSFNFEDLTEKATSGHYDSYPDETFLDTSTNERILKAIKMAFASMWNEIAFRTRVENRIKDQDVLAAVIVQVPIKALFAGTMYTASPYSYSFNEIDIMASPGQGAAVENIWQKAEEILAHLYISKIGQSTQSHGLAQNPPEQYKQETITLTRLQTAPARVITIDLVGLTANKKETVSLHLKDIATQEDCLDNGGQSLADVKYKYIKQHAQVRISFIEGRANIEEVIERGDLEPKQEPILQQRLNEMLA</sequence>
<dbReference type="PANTHER" id="PTHR43030:SF1">
    <property type="entry name" value="PHOSPHOENOLPYRUVATE SYNTHASE"/>
    <property type="match status" value="1"/>
</dbReference>
<evidence type="ECO:0000256" key="4">
    <source>
        <dbReference type="ARBA" id="ARBA00007837"/>
    </source>
</evidence>
<evidence type="ECO:0000256" key="10">
    <source>
        <dbReference type="ARBA" id="ARBA00022840"/>
    </source>
</evidence>
<proteinExistence type="inferred from homology"/>
<comment type="cofactor">
    <cofactor evidence="1">
        <name>Mg(2+)</name>
        <dbReference type="ChEBI" id="CHEBI:18420"/>
    </cofactor>
</comment>
<feature type="domain" description="Pyruvate phosphate dikinase AMP/ATP-binding" evidence="14">
    <location>
        <begin position="8"/>
        <end position="120"/>
    </location>
</feature>
<dbReference type="Gene3D" id="3.30.1490.20">
    <property type="entry name" value="ATP-grasp fold, A domain"/>
    <property type="match status" value="1"/>
</dbReference>
<evidence type="ECO:0000259" key="14">
    <source>
        <dbReference type="Pfam" id="PF01326"/>
    </source>
</evidence>
<evidence type="ECO:0000256" key="13">
    <source>
        <dbReference type="ARBA" id="ARBA00047700"/>
    </source>
</evidence>
<keyword evidence="7" id="KW-0479">Metal-binding</keyword>
<feature type="non-terminal residue" evidence="15">
    <location>
        <position position="261"/>
    </location>
</feature>
<evidence type="ECO:0000256" key="7">
    <source>
        <dbReference type="ARBA" id="ARBA00022723"/>
    </source>
</evidence>
<dbReference type="GO" id="GO:0046872">
    <property type="term" value="F:metal ion binding"/>
    <property type="evidence" value="ECO:0007669"/>
    <property type="project" value="UniProtKB-KW"/>
</dbReference>
<accession>X1N1Z4</accession>
<dbReference type="InterPro" id="IPR002192">
    <property type="entry name" value="PPDK_AMP/ATP-bd"/>
</dbReference>
<evidence type="ECO:0000256" key="6">
    <source>
        <dbReference type="ARBA" id="ARBA00022679"/>
    </source>
</evidence>
<evidence type="ECO:0000256" key="12">
    <source>
        <dbReference type="ARBA" id="ARBA00033470"/>
    </source>
</evidence>
<comment type="pathway">
    <text evidence="3">Carbohydrate biosynthesis; gluconeogenesis.</text>
</comment>
<comment type="catalytic activity">
    <reaction evidence="13">
        <text>pyruvate + ATP + H2O = phosphoenolpyruvate + AMP + phosphate + 2 H(+)</text>
        <dbReference type="Rhea" id="RHEA:11364"/>
        <dbReference type="ChEBI" id="CHEBI:15361"/>
        <dbReference type="ChEBI" id="CHEBI:15377"/>
        <dbReference type="ChEBI" id="CHEBI:15378"/>
        <dbReference type="ChEBI" id="CHEBI:30616"/>
        <dbReference type="ChEBI" id="CHEBI:43474"/>
        <dbReference type="ChEBI" id="CHEBI:58702"/>
        <dbReference type="ChEBI" id="CHEBI:456215"/>
        <dbReference type="EC" id="2.7.9.2"/>
    </reaction>
</comment>
<dbReference type="PANTHER" id="PTHR43030">
    <property type="entry name" value="PHOSPHOENOLPYRUVATE SYNTHASE"/>
    <property type="match status" value="1"/>
</dbReference>
<protein>
    <recommendedName>
        <fullName evidence="5">pyruvate, water dikinase</fullName>
        <ecNumber evidence="5">2.7.9.2</ecNumber>
    </recommendedName>
    <alternativeName>
        <fullName evidence="12">Pyruvate, water dikinase</fullName>
    </alternativeName>
</protein>
<evidence type="ECO:0000256" key="2">
    <source>
        <dbReference type="ARBA" id="ARBA00002988"/>
    </source>
</evidence>
<dbReference type="EC" id="2.7.9.2" evidence="5"/>
<keyword evidence="11" id="KW-0460">Magnesium</keyword>
<dbReference type="Pfam" id="PF01326">
    <property type="entry name" value="PPDK_N"/>
    <property type="match status" value="1"/>
</dbReference>
<evidence type="ECO:0000256" key="5">
    <source>
        <dbReference type="ARBA" id="ARBA00011996"/>
    </source>
</evidence>
<organism evidence="15">
    <name type="scientific">marine sediment metagenome</name>
    <dbReference type="NCBI Taxonomy" id="412755"/>
    <lineage>
        <taxon>unclassified sequences</taxon>
        <taxon>metagenomes</taxon>
        <taxon>ecological metagenomes</taxon>
    </lineage>
</organism>
<dbReference type="SUPFAM" id="SSF56059">
    <property type="entry name" value="Glutathione synthetase ATP-binding domain-like"/>
    <property type="match status" value="1"/>
</dbReference>
<evidence type="ECO:0000256" key="11">
    <source>
        <dbReference type="ARBA" id="ARBA00022842"/>
    </source>
</evidence>
<evidence type="ECO:0000256" key="9">
    <source>
        <dbReference type="ARBA" id="ARBA00022777"/>
    </source>
</evidence>
<dbReference type="InterPro" id="IPR006319">
    <property type="entry name" value="PEP_synth"/>
</dbReference>
<evidence type="ECO:0000256" key="1">
    <source>
        <dbReference type="ARBA" id="ARBA00001946"/>
    </source>
</evidence>
<dbReference type="InterPro" id="IPR013815">
    <property type="entry name" value="ATP_grasp_subdomain_1"/>
</dbReference>
<keyword evidence="9" id="KW-0418">Kinase</keyword>
<evidence type="ECO:0000313" key="15">
    <source>
        <dbReference type="EMBL" id="GAI24296.1"/>
    </source>
</evidence>
<dbReference type="EMBL" id="BARV01021492">
    <property type="protein sequence ID" value="GAI24296.1"/>
    <property type="molecule type" value="Genomic_DNA"/>
</dbReference>
<gene>
    <name evidence="15" type="ORF">S06H3_35601</name>
</gene>
<keyword evidence="8" id="KW-0547">Nucleotide-binding</keyword>
<evidence type="ECO:0000256" key="8">
    <source>
        <dbReference type="ARBA" id="ARBA00022741"/>
    </source>
</evidence>
<evidence type="ECO:0000256" key="3">
    <source>
        <dbReference type="ARBA" id="ARBA00004742"/>
    </source>
</evidence>
<dbReference type="AlphaFoldDB" id="X1N1Z4"/>